<dbReference type="Pfam" id="PF04376">
    <property type="entry name" value="ATE_N"/>
    <property type="match status" value="1"/>
</dbReference>
<keyword evidence="10" id="KW-1185">Reference proteome</keyword>
<dbReference type="Pfam" id="PF04377">
    <property type="entry name" value="ATE_C"/>
    <property type="match status" value="1"/>
</dbReference>
<feature type="domain" description="N-end aminoacyl transferase N-terminal" evidence="7">
    <location>
        <begin position="15"/>
        <end position="92"/>
    </location>
</feature>
<evidence type="ECO:0000256" key="6">
    <source>
        <dbReference type="SAM" id="MobiDB-lite"/>
    </source>
</evidence>
<evidence type="ECO:0000256" key="1">
    <source>
        <dbReference type="ARBA" id="ARBA00009991"/>
    </source>
</evidence>
<dbReference type="AlphaFoldDB" id="A0A0P1BF98"/>
<dbReference type="GO" id="GO:0004057">
    <property type="term" value="F:arginyl-tRNA--protein transferase activity"/>
    <property type="evidence" value="ECO:0007669"/>
    <property type="project" value="UniProtKB-EC"/>
</dbReference>
<reference evidence="9 10" key="1">
    <citation type="submission" date="2014-09" db="EMBL/GenBank/DDBJ databases">
        <authorList>
            <person name="Magalhaes I.L.F."/>
            <person name="Oliveira U."/>
            <person name="Santos F.R."/>
            <person name="Vidigal T.H.D.A."/>
            <person name="Brescovit A.D."/>
            <person name="Santos A.J."/>
        </authorList>
    </citation>
    <scope>NUCLEOTIDE SEQUENCE [LARGE SCALE GENOMIC DNA]</scope>
</reference>
<evidence type="ECO:0000313" key="9">
    <source>
        <dbReference type="EMBL" id="CEH14884.1"/>
    </source>
</evidence>
<dbReference type="PIRSF" id="PIRSF037207">
    <property type="entry name" value="ATE1_euk"/>
    <property type="match status" value="1"/>
</dbReference>
<accession>A0A0P1BF98</accession>
<dbReference type="OrthoDB" id="74183at2759"/>
<evidence type="ECO:0000256" key="4">
    <source>
        <dbReference type="ARBA" id="ARBA00023315"/>
    </source>
</evidence>
<dbReference type="PANTHER" id="PTHR21367">
    <property type="entry name" value="ARGININE-TRNA-PROTEIN TRANSFERASE 1"/>
    <property type="match status" value="1"/>
</dbReference>
<dbReference type="STRING" id="401625.A0A0P1BF98"/>
<dbReference type="EMBL" id="CCYA01000250">
    <property type="protein sequence ID" value="CEH14884.1"/>
    <property type="molecule type" value="Genomic_DNA"/>
</dbReference>
<dbReference type="GO" id="GO:0005737">
    <property type="term" value="C:cytoplasm"/>
    <property type="evidence" value="ECO:0007669"/>
    <property type="project" value="TreeGrafter"/>
</dbReference>
<dbReference type="Proteomes" id="UP000054845">
    <property type="component" value="Unassembled WGS sequence"/>
</dbReference>
<dbReference type="InterPro" id="IPR017137">
    <property type="entry name" value="Arg-tRNA-P_Trfase_1_euk"/>
</dbReference>
<evidence type="ECO:0000313" key="10">
    <source>
        <dbReference type="Proteomes" id="UP000054845"/>
    </source>
</evidence>
<keyword evidence="4 5" id="KW-0012">Acyltransferase</keyword>
<dbReference type="InterPro" id="IPR007471">
    <property type="entry name" value="N-end_Aminoacyl_Trfase_N"/>
</dbReference>
<sequence>MDKYSIIQPIGMNASTCGYCGAPGKRSTAKSSVSYGIWAHTLTTKAYQELLDRGWRRSGSYLYHVDNERTCCPQVPIRLKASDFKISKSQRRALSNLEEQVTEVESIPELSGSFKAKGRYARASSLLDKWRQIDAACGVEQDLRSSAPPICALLSELAATKEHQHQRRRALVARLHNERCRMAQRARQDRKQSPRTSSTPALALHGQGSENGAQPAVDLMPLSHFSRLARSLRLKTSLVPGAYTQEKYDLFTRYQMRIHHEAHDKVSKPDGFARFLCDAPFPGTQSSGAIDLQSPDAVDYGLYHHEYRLNDKLIAVGVLDLLPTCLSSVYLFYDPDYAHLELGKVSALREIALVLQLQRKAGLGECQWYYLGFFIRTCPKMAYKGDYQPSELLDVHANEWKPFKVVNDSHIRQPIAPDEALCAPATATASELTLKAASVDKDMNSSASATGFLDPTTLSAELLSKTLILPSRGKQSHAFDQRQLRECVAALAGHVEGFVITV</sequence>
<feature type="region of interest" description="Disordered" evidence="6">
    <location>
        <begin position="181"/>
        <end position="215"/>
    </location>
</feature>
<evidence type="ECO:0000256" key="5">
    <source>
        <dbReference type="PIRNR" id="PIRNR037207"/>
    </source>
</evidence>
<protein>
    <recommendedName>
        <fullName evidence="5">Arginyl-tRNA--protein transferase 1</fullName>
        <shortName evidence="5">Arginyltransferase 1</shortName>
        <shortName evidence="5">R-transferase 1</shortName>
        <ecNumber evidence="5">2.3.2.8</ecNumber>
    </recommendedName>
    <alternativeName>
        <fullName evidence="5">Arginine-tRNA--protein transferase 1</fullName>
    </alternativeName>
</protein>
<keyword evidence="2 5" id="KW-0808">Transferase</keyword>
<comment type="catalytic activity">
    <reaction evidence="5">
        <text>an N-terminal L-alpha-aminoacyl-[protein] + L-arginyl-tRNA(Arg) = an N-terminal L-arginyl-L-aminoacyl-[protein] + tRNA(Arg) + H(+)</text>
        <dbReference type="Rhea" id="RHEA:10208"/>
        <dbReference type="Rhea" id="RHEA-COMP:9658"/>
        <dbReference type="Rhea" id="RHEA-COMP:9673"/>
        <dbReference type="Rhea" id="RHEA-COMP:10636"/>
        <dbReference type="Rhea" id="RHEA-COMP:10638"/>
        <dbReference type="ChEBI" id="CHEBI:15378"/>
        <dbReference type="ChEBI" id="CHEBI:78442"/>
        <dbReference type="ChEBI" id="CHEBI:78513"/>
        <dbReference type="ChEBI" id="CHEBI:78597"/>
        <dbReference type="ChEBI" id="CHEBI:83562"/>
        <dbReference type="EC" id="2.3.2.8"/>
    </reaction>
</comment>
<dbReference type="InterPro" id="IPR007472">
    <property type="entry name" value="N-end_Aminoacyl_Trfase_C"/>
</dbReference>
<proteinExistence type="inferred from homology"/>
<dbReference type="InterPro" id="IPR030700">
    <property type="entry name" value="N-end_Aminoacyl_Trfase"/>
</dbReference>
<evidence type="ECO:0000259" key="8">
    <source>
        <dbReference type="Pfam" id="PF04377"/>
    </source>
</evidence>
<evidence type="ECO:0000256" key="3">
    <source>
        <dbReference type="ARBA" id="ARBA00022786"/>
    </source>
</evidence>
<evidence type="ECO:0000259" key="7">
    <source>
        <dbReference type="Pfam" id="PF04376"/>
    </source>
</evidence>
<feature type="compositionally biased region" description="Basic and acidic residues" evidence="6">
    <location>
        <begin position="181"/>
        <end position="192"/>
    </location>
</feature>
<keyword evidence="3 5" id="KW-0833">Ubl conjugation pathway</keyword>
<dbReference type="InterPro" id="IPR016181">
    <property type="entry name" value="Acyl_CoA_acyltransferase"/>
</dbReference>
<dbReference type="EC" id="2.3.2.8" evidence="5"/>
<organism evidence="9 10">
    <name type="scientific">Ceraceosorus bombacis</name>
    <dbReference type="NCBI Taxonomy" id="401625"/>
    <lineage>
        <taxon>Eukaryota</taxon>
        <taxon>Fungi</taxon>
        <taxon>Dikarya</taxon>
        <taxon>Basidiomycota</taxon>
        <taxon>Ustilaginomycotina</taxon>
        <taxon>Exobasidiomycetes</taxon>
        <taxon>Ceraceosorales</taxon>
        <taxon>Ceraceosoraceae</taxon>
        <taxon>Ceraceosorus</taxon>
    </lineage>
</organism>
<evidence type="ECO:0000256" key="2">
    <source>
        <dbReference type="ARBA" id="ARBA00022679"/>
    </source>
</evidence>
<dbReference type="PANTHER" id="PTHR21367:SF1">
    <property type="entry name" value="ARGINYL-TRNA--PROTEIN TRANSFERASE 1"/>
    <property type="match status" value="1"/>
</dbReference>
<dbReference type="SUPFAM" id="SSF55729">
    <property type="entry name" value="Acyl-CoA N-acyltransferases (Nat)"/>
    <property type="match status" value="1"/>
</dbReference>
<name>A0A0P1BF98_9BASI</name>
<feature type="domain" description="N-end rule aminoacyl transferase C-terminal" evidence="8">
    <location>
        <begin position="246"/>
        <end position="394"/>
    </location>
</feature>
<comment type="similarity">
    <text evidence="1 5">Belongs to the R-transferase family.</text>
</comment>
<comment type="function">
    <text evidence="5">Involved in the post-translational conjugation of arginine to the N-terminal aspartate or glutamate of a protein. This arginylation is required for degradation of the protein via the ubiquitin pathway.</text>
</comment>